<dbReference type="GO" id="GO:0005524">
    <property type="term" value="F:ATP binding"/>
    <property type="evidence" value="ECO:0007669"/>
    <property type="project" value="UniProtKB-UniRule"/>
</dbReference>
<organism evidence="10 11">
    <name type="scientific">Acholeplasma hippikon</name>
    <dbReference type="NCBI Taxonomy" id="264636"/>
    <lineage>
        <taxon>Bacteria</taxon>
        <taxon>Bacillati</taxon>
        <taxon>Mycoplasmatota</taxon>
        <taxon>Mollicutes</taxon>
        <taxon>Acholeplasmatales</taxon>
        <taxon>Acholeplasmataceae</taxon>
        <taxon>Acholeplasma</taxon>
    </lineage>
</organism>
<dbReference type="GO" id="GO:0004827">
    <property type="term" value="F:proline-tRNA ligase activity"/>
    <property type="evidence" value="ECO:0007669"/>
    <property type="project" value="UniProtKB-UniRule"/>
</dbReference>
<dbReference type="InterPro" id="IPR002316">
    <property type="entry name" value="Pro-tRNA-ligase_IIa"/>
</dbReference>
<dbReference type="SMART" id="SM00946">
    <property type="entry name" value="ProRS-C_1"/>
    <property type="match status" value="1"/>
</dbReference>
<dbReference type="Proteomes" id="UP000290909">
    <property type="component" value="Chromosome"/>
</dbReference>
<dbReference type="CDD" id="cd00778">
    <property type="entry name" value="ProRS_core_arch_euk"/>
    <property type="match status" value="1"/>
</dbReference>
<gene>
    <name evidence="8 10" type="primary">proS</name>
    <name evidence="10" type="ORF">NCTC10172_00759</name>
</gene>
<evidence type="ECO:0000256" key="7">
    <source>
        <dbReference type="ARBA" id="ARBA00047671"/>
    </source>
</evidence>
<evidence type="ECO:0000313" key="10">
    <source>
        <dbReference type="EMBL" id="VEU82739.1"/>
    </source>
</evidence>
<dbReference type="PROSITE" id="PS50862">
    <property type="entry name" value="AA_TRNA_LIGASE_II"/>
    <property type="match status" value="1"/>
</dbReference>
<keyword evidence="1 8" id="KW-0963">Cytoplasm</keyword>
<comment type="similarity">
    <text evidence="8">Belongs to the class-II aminoacyl-tRNA synthetase family. ProS type 3 subfamily.</text>
</comment>
<dbReference type="InterPro" id="IPR004499">
    <property type="entry name" value="Pro-tRNA-ligase_IIa_arc-type"/>
</dbReference>
<dbReference type="KEGG" id="ahk:NCTC10172_00759"/>
<dbReference type="GO" id="GO:0005737">
    <property type="term" value="C:cytoplasm"/>
    <property type="evidence" value="ECO:0007669"/>
    <property type="project" value="UniProtKB-SubCell"/>
</dbReference>
<dbReference type="Pfam" id="PF09180">
    <property type="entry name" value="ProRS-C_1"/>
    <property type="match status" value="1"/>
</dbReference>
<protein>
    <recommendedName>
        <fullName evidence="8">Proline--tRNA ligase</fullName>
        <ecNumber evidence="8">6.1.1.15</ecNumber>
    </recommendedName>
    <alternativeName>
        <fullName evidence="8">Prolyl-tRNA synthetase</fullName>
        <shortName evidence="8">ProRS</shortName>
    </alternativeName>
</protein>
<dbReference type="InterPro" id="IPR006195">
    <property type="entry name" value="aa-tRNA-synth_II"/>
</dbReference>
<dbReference type="InterPro" id="IPR045864">
    <property type="entry name" value="aa-tRNA-synth_II/BPL/LPL"/>
</dbReference>
<dbReference type="NCBIfam" id="TIGR00408">
    <property type="entry name" value="proS_fam_I"/>
    <property type="match status" value="1"/>
</dbReference>
<dbReference type="AlphaFoldDB" id="A0A449BJW5"/>
<keyword evidence="2 8" id="KW-0436">Ligase</keyword>
<dbReference type="HAMAP" id="MF_01571">
    <property type="entry name" value="Pro_tRNA_synth_type3"/>
    <property type="match status" value="1"/>
</dbReference>
<dbReference type="InterPro" id="IPR036621">
    <property type="entry name" value="Anticodon-bd_dom_sf"/>
</dbReference>
<accession>A0A449BJW5</accession>
<sequence>MSNNKKLVESITSRDVDFSQWYTDLCLKAELMDYSEAKGFIIYRPLGYAIWENIQSYLDKKFKQTGHQNVYMPMLIPESLFKIEKEHVEGFAPEVAMVTTTGVEDLAERLLVRPTSEVLFGTHYAKIVRSHRDLPKKYNQWCSVVRWEKTTRPFLRGKEFLWQEGHTVHATAEEAKEETLRMLDIYEKLGRELLAIPFVTGRKTEKEKFAGALETYSIEALMHDGQALQSGTSHYFGQEFAKAFGIKFTNNNNELEYAYQTSWGVSTRLIGAVIMVHGDDEGLVLPPYLAPTQVVIIPIAANDQVTETANKLKEELESQGIRVMLDDSKKSPGWKFAEYEMKGVPFRIEVGPRDLEHGNVQVVFRHTREKALLAVEDVKDFIQPAMKKMHEDMYQNALNHVQTHTNVAKTYDEFKQHLKNGGYIKMSVSGQDAEIQIKAETGATARVSVDEPLVTEICPVTGKPATMTILFARAY</sequence>
<dbReference type="InterPro" id="IPR033721">
    <property type="entry name" value="ProRS_core_arch_euk"/>
</dbReference>
<dbReference type="SUPFAM" id="SSF64586">
    <property type="entry name" value="C-terminal domain of ProRS"/>
    <property type="match status" value="1"/>
</dbReference>
<evidence type="ECO:0000256" key="2">
    <source>
        <dbReference type="ARBA" id="ARBA00022598"/>
    </source>
</evidence>
<evidence type="ECO:0000256" key="6">
    <source>
        <dbReference type="ARBA" id="ARBA00023146"/>
    </source>
</evidence>
<feature type="domain" description="Aminoacyl-transfer RNA synthetases class-II family profile" evidence="9">
    <location>
        <begin position="43"/>
        <end position="286"/>
    </location>
</feature>
<proteinExistence type="inferred from homology"/>
<comment type="domain">
    <text evidence="8">Consists of three domains: the N-terminal catalytic domain, the anticodon-binding domain and the C-terminal extension.</text>
</comment>
<dbReference type="RefSeq" id="WP_035368345.1">
    <property type="nucleotide sequence ID" value="NZ_LR215050.1"/>
</dbReference>
<dbReference type="InterPro" id="IPR004154">
    <property type="entry name" value="Anticodon-bd"/>
</dbReference>
<dbReference type="STRING" id="1408416.GCA_000702765_00197"/>
<keyword evidence="5 8" id="KW-0648">Protein biosynthesis</keyword>
<evidence type="ECO:0000256" key="3">
    <source>
        <dbReference type="ARBA" id="ARBA00022741"/>
    </source>
</evidence>
<dbReference type="InterPro" id="IPR016061">
    <property type="entry name" value="Pro-tRNA_ligase_II_C"/>
</dbReference>
<evidence type="ECO:0000256" key="8">
    <source>
        <dbReference type="HAMAP-Rule" id="MF_01571"/>
    </source>
</evidence>
<dbReference type="PANTHER" id="PTHR43382:SF2">
    <property type="entry name" value="BIFUNCTIONAL GLUTAMATE_PROLINE--TRNA LIGASE"/>
    <property type="match status" value="1"/>
</dbReference>
<keyword evidence="4 8" id="KW-0067">ATP-binding</keyword>
<comment type="catalytic activity">
    <reaction evidence="7 8">
        <text>tRNA(Pro) + L-proline + ATP = L-prolyl-tRNA(Pro) + AMP + diphosphate</text>
        <dbReference type="Rhea" id="RHEA:14305"/>
        <dbReference type="Rhea" id="RHEA-COMP:9700"/>
        <dbReference type="Rhea" id="RHEA-COMP:9702"/>
        <dbReference type="ChEBI" id="CHEBI:30616"/>
        <dbReference type="ChEBI" id="CHEBI:33019"/>
        <dbReference type="ChEBI" id="CHEBI:60039"/>
        <dbReference type="ChEBI" id="CHEBI:78442"/>
        <dbReference type="ChEBI" id="CHEBI:78532"/>
        <dbReference type="ChEBI" id="CHEBI:456215"/>
        <dbReference type="EC" id="6.1.1.15"/>
    </reaction>
</comment>
<dbReference type="Gene3D" id="3.30.930.10">
    <property type="entry name" value="Bira Bifunctional Protein, Domain 2"/>
    <property type="match status" value="1"/>
</dbReference>
<dbReference type="Pfam" id="PF03129">
    <property type="entry name" value="HGTP_anticodon"/>
    <property type="match status" value="1"/>
</dbReference>
<dbReference type="Pfam" id="PF00587">
    <property type="entry name" value="tRNA-synt_2b"/>
    <property type="match status" value="1"/>
</dbReference>
<dbReference type="SUPFAM" id="SSF52954">
    <property type="entry name" value="Class II aaRS ABD-related"/>
    <property type="match status" value="1"/>
</dbReference>
<dbReference type="PRINTS" id="PR01046">
    <property type="entry name" value="TRNASYNTHPRO"/>
</dbReference>
<keyword evidence="3 8" id="KW-0547">Nucleotide-binding</keyword>
<comment type="function">
    <text evidence="8">Catalyzes the attachment of proline to tRNA(Pro) in a two-step reaction: proline is first activated by ATP to form Pro-AMP and then transferred to the acceptor end of tRNA(Pro).</text>
</comment>
<comment type="subcellular location">
    <subcellularLocation>
        <location evidence="8">Cytoplasm</location>
    </subcellularLocation>
</comment>
<keyword evidence="11" id="KW-1185">Reference proteome</keyword>
<evidence type="ECO:0000256" key="4">
    <source>
        <dbReference type="ARBA" id="ARBA00022840"/>
    </source>
</evidence>
<dbReference type="GO" id="GO:0017101">
    <property type="term" value="C:aminoacyl-tRNA synthetase multienzyme complex"/>
    <property type="evidence" value="ECO:0007669"/>
    <property type="project" value="TreeGrafter"/>
</dbReference>
<name>A0A449BJW5_9MOLU</name>
<evidence type="ECO:0000256" key="1">
    <source>
        <dbReference type="ARBA" id="ARBA00022490"/>
    </source>
</evidence>
<dbReference type="EC" id="6.1.1.15" evidence="8"/>
<comment type="subunit">
    <text evidence="8">Homodimer.</text>
</comment>
<dbReference type="InterPro" id="IPR002314">
    <property type="entry name" value="aa-tRNA-synt_IIb"/>
</dbReference>
<dbReference type="InterPro" id="IPR017449">
    <property type="entry name" value="Pro-tRNA_synth_II"/>
</dbReference>
<evidence type="ECO:0000313" key="11">
    <source>
        <dbReference type="Proteomes" id="UP000290909"/>
    </source>
</evidence>
<dbReference type="FunFam" id="3.30.930.10:FF:000037">
    <property type="entry name" value="Proline--tRNA ligase"/>
    <property type="match status" value="1"/>
</dbReference>
<keyword evidence="6 8" id="KW-0030">Aminoacyl-tRNA synthetase</keyword>
<dbReference type="Gene3D" id="3.30.110.30">
    <property type="entry name" value="C-terminal domain of ProRS"/>
    <property type="match status" value="1"/>
</dbReference>
<dbReference type="SUPFAM" id="SSF55681">
    <property type="entry name" value="Class II aaRS and biotin synthetases"/>
    <property type="match status" value="1"/>
</dbReference>
<evidence type="ECO:0000256" key="5">
    <source>
        <dbReference type="ARBA" id="ARBA00022917"/>
    </source>
</evidence>
<evidence type="ECO:0000259" key="9">
    <source>
        <dbReference type="PROSITE" id="PS50862"/>
    </source>
</evidence>
<dbReference type="EMBL" id="LR215050">
    <property type="protein sequence ID" value="VEU82739.1"/>
    <property type="molecule type" value="Genomic_DNA"/>
</dbReference>
<dbReference type="GO" id="GO:0006433">
    <property type="term" value="P:prolyl-tRNA aminoacylation"/>
    <property type="evidence" value="ECO:0007669"/>
    <property type="project" value="UniProtKB-UniRule"/>
</dbReference>
<dbReference type="Gene3D" id="3.40.50.800">
    <property type="entry name" value="Anticodon-binding domain"/>
    <property type="match status" value="1"/>
</dbReference>
<dbReference type="PANTHER" id="PTHR43382">
    <property type="entry name" value="PROLYL-TRNA SYNTHETASE"/>
    <property type="match status" value="1"/>
</dbReference>
<reference evidence="10 11" key="1">
    <citation type="submission" date="2019-01" db="EMBL/GenBank/DDBJ databases">
        <authorList>
            <consortium name="Pathogen Informatics"/>
        </authorList>
    </citation>
    <scope>NUCLEOTIDE SEQUENCE [LARGE SCALE GENOMIC DNA]</scope>
    <source>
        <strain evidence="10 11">NCTC10172</strain>
    </source>
</reference>